<feature type="transmembrane region" description="Helical" evidence="2">
    <location>
        <begin position="75"/>
        <end position="98"/>
    </location>
</feature>
<evidence type="ECO:0000256" key="2">
    <source>
        <dbReference type="SAM" id="Phobius"/>
    </source>
</evidence>
<dbReference type="Proteomes" id="UP000656881">
    <property type="component" value="Unassembled WGS sequence"/>
</dbReference>
<feature type="region of interest" description="Disordered" evidence="1">
    <location>
        <begin position="1"/>
        <end position="67"/>
    </location>
</feature>
<keyword evidence="4" id="KW-1185">Reference proteome</keyword>
<dbReference type="SUPFAM" id="SSF81995">
    <property type="entry name" value="beta-sandwich domain of Sec23/24"/>
    <property type="match status" value="1"/>
</dbReference>
<feature type="compositionally biased region" description="Pro residues" evidence="1">
    <location>
        <begin position="44"/>
        <end position="55"/>
    </location>
</feature>
<evidence type="ECO:0000313" key="3">
    <source>
        <dbReference type="EMBL" id="GGO48128.1"/>
    </source>
</evidence>
<comment type="caution">
    <text evidence="3">The sequence shown here is derived from an EMBL/GenBank/DDBJ whole genome shotgun (WGS) entry which is preliminary data.</text>
</comment>
<dbReference type="RefSeq" id="WP_189175227.1">
    <property type="nucleotide sequence ID" value="NZ_BMNG01000009.1"/>
</dbReference>
<sequence>MSTPPPSPPGGFGPAPYGQQPPQPPYAQPQYPQFPQQQGAPYGQQPPYPQGPGGPAPWGAPYGAPPPPRRNTGKIIGIVGAVVGAGVLVVAGLAALGASSDSGFPEAKYRMTVQDKLVDGTYKLTQDLSETSGKKIVEENKSRANIRDPKAVVAQYAGQGEDATSALVVSGMYGRFKDPAKARADLMDGAAEGDGATVAVPARDITPKGSGLTLRCQVLTSSQGGTTSNVPLCAWADDNTGAAVGVVTAETVKQDPDDVDLEEVARTTLKVREEMREPIG</sequence>
<feature type="compositionally biased region" description="Pro residues" evidence="1">
    <location>
        <begin position="1"/>
        <end position="11"/>
    </location>
</feature>
<feature type="compositionally biased region" description="Low complexity" evidence="1">
    <location>
        <begin position="28"/>
        <end position="43"/>
    </location>
</feature>
<proteinExistence type="predicted"/>
<protein>
    <submittedName>
        <fullName evidence="3">Uncharacterized protein</fullName>
    </submittedName>
</protein>
<dbReference type="EMBL" id="BMNG01000009">
    <property type="protein sequence ID" value="GGO48128.1"/>
    <property type="molecule type" value="Genomic_DNA"/>
</dbReference>
<gene>
    <name evidence="3" type="ORF">GCM10012286_43010</name>
</gene>
<keyword evidence="2" id="KW-0472">Membrane</keyword>
<evidence type="ECO:0000256" key="1">
    <source>
        <dbReference type="SAM" id="MobiDB-lite"/>
    </source>
</evidence>
<accession>A0ABQ2M8H7</accession>
<keyword evidence="2" id="KW-1133">Transmembrane helix</keyword>
<keyword evidence="2" id="KW-0812">Transmembrane</keyword>
<organism evidence="3 4">
    <name type="scientific">Streptomyces lasiicapitis</name>
    <dbReference type="NCBI Taxonomy" id="1923961"/>
    <lineage>
        <taxon>Bacteria</taxon>
        <taxon>Bacillati</taxon>
        <taxon>Actinomycetota</taxon>
        <taxon>Actinomycetes</taxon>
        <taxon>Kitasatosporales</taxon>
        <taxon>Streptomycetaceae</taxon>
        <taxon>Streptomyces</taxon>
    </lineage>
</organism>
<evidence type="ECO:0000313" key="4">
    <source>
        <dbReference type="Proteomes" id="UP000656881"/>
    </source>
</evidence>
<reference evidence="4" key="1">
    <citation type="journal article" date="2019" name="Int. J. Syst. Evol. Microbiol.">
        <title>The Global Catalogue of Microorganisms (GCM) 10K type strain sequencing project: providing services to taxonomists for standard genome sequencing and annotation.</title>
        <authorList>
            <consortium name="The Broad Institute Genomics Platform"/>
            <consortium name="The Broad Institute Genome Sequencing Center for Infectious Disease"/>
            <person name="Wu L."/>
            <person name="Ma J."/>
        </authorList>
    </citation>
    <scope>NUCLEOTIDE SEQUENCE [LARGE SCALE GENOMIC DNA]</scope>
    <source>
        <strain evidence="4">CGMCC 4.7349</strain>
    </source>
</reference>
<name>A0ABQ2M8H7_9ACTN</name>